<reference evidence="1 2" key="1">
    <citation type="journal article" date="2015" name="Genome Announc.">
        <title>Complete Genome Sequence of the Novel Leech Symbiont Mucinivorans hirudinis M3T.</title>
        <authorList>
            <person name="Nelson M.C."/>
            <person name="Bomar L."/>
            <person name="Graf J."/>
        </authorList>
    </citation>
    <scope>NUCLEOTIDE SEQUENCE [LARGE SCALE GENOMIC DNA]</scope>
    <source>
        <strain evidence="2">M3</strain>
    </source>
</reference>
<dbReference type="EMBL" id="HG934468">
    <property type="protein sequence ID" value="CDN32148.1"/>
    <property type="molecule type" value="Genomic_DNA"/>
</dbReference>
<evidence type="ECO:0000313" key="2">
    <source>
        <dbReference type="Proteomes" id="UP000027616"/>
    </source>
</evidence>
<protein>
    <submittedName>
        <fullName evidence="1">Uncharacterized protein</fullName>
    </submittedName>
</protein>
<sequence>MYPHTFGGLTACYAAGIPFFHNTILGDFVYTGAMFGIFEWCVRRVPQLRPFPIEPSNK</sequence>
<name>A0A060RDE4_9BACT</name>
<dbReference type="AlphaFoldDB" id="A0A060RDE4"/>
<dbReference type="HOGENOM" id="CLU_2974502_0_0_10"/>
<proteinExistence type="predicted"/>
<accession>A0A060RDE4</accession>
<dbReference type="Proteomes" id="UP000027616">
    <property type="component" value="Chromosome I"/>
</dbReference>
<gene>
    <name evidence="1" type="ORF">BN938_2075</name>
</gene>
<dbReference type="Pfam" id="PF20221">
    <property type="entry name" value="DUF6580"/>
    <property type="match status" value="1"/>
</dbReference>
<dbReference type="KEGG" id="rbc:BN938_2075"/>
<evidence type="ECO:0000313" key="1">
    <source>
        <dbReference type="EMBL" id="CDN32148.1"/>
    </source>
</evidence>
<organism evidence="1 2">
    <name type="scientific">Mucinivorans hirudinis</name>
    <dbReference type="NCBI Taxonomy" id="1433126"/>
    <lineage>
        <taxon>Bacteria</taxon>
        <taxon>Pseudomonadati</taxon>
        <taxon>Bacteroidota</taxon>
        <taxon>Bacteroidia</taxon>
        <taxon>Bacteroidales</taxon>
        <taxon>Rikenellaceae</taxon>
        <taxon>Mucinivorans</taxon>
    </lineage>
</organism>
<dbReference type="InterPro" id="IPR046487">
    <property type="entry name" value="DUF6580"/>
</dbReference>
<keyword evidence="2" id="KW-1185">Reference proteome</keyword>